<dbReference type="CDD" id="cd01166">
    <property type="entry name" value="KdgK"/>
    <property type="match status" value="1"/>
</dbReference>
<dbReference type="SUPFAM" id="SSF53613">
    <property type="entry name" value="Ribokinase-like"/>
    <property type="match status" value="1"/>
</dbReference>
<keyword evidence="6" id="KW-1185">Reference proteome</keyword>
<keyword evidence="2" id="KW-0808">Transferase</keyword>
<evidence type="ECO:0000256" key="3">
    <source>
        <dbReference type="ARBA" id="ARBA00022777"/>
    </source>
</evidence>
<dbReference type="PANTHER" id="PTHR43085:SF15">
    <property type="entry name" value="2-DEHYDRO-3-DEOXYGLUCONOKINASE"/>
    <property type="match status" value="1"/>
</dbReference>
<keyword evidence="3 5" id="KW-0418">Kinase</keyword>
<dbReference type="GO" id="GO:0008673">
    <property type="term" value="F:2-dehydro-3-deoxygluconokinase activity"/>
    <property type="evidence" value="ECO:0007669"/>
    <property type="project" value="TreeGrafter"/>
</dbReference>
<dbReference type="InterPro" id="IPR029056">
    <property type="entry name" value="Ribokinase-like"/>
</dbReference>
<proteinExistence type="inferred from homology"/>
<evidence type="ECO:0000313" key="6">
    <source>
        <dbReference type="Proteomes" id="UP000249688"/>
    </source>
</evidence>
<dbReference type="AlphaFoldDB" id="A0A2W7HY31"/>
<dbReference type="Proteomes" id="UP000249688">
    <property type="component" value="Unassembled WGS sequence"/>
</dbReference>
<accession>A0A2W7HY31</accession>
<dbReference type="GO" id="GO:0042840">
    <property type="term" value="P:D-glucuronate catabolic process"/>
    <property type="evidence" value="ECO:0007669"/>
    <property type="project" value="TreeGrafter"/>
</dbReference>
<dbReference type="Pfam" id="PF00294">
    <property type="entry name" value="PfkB"/>
    <property type="match status" value="1"/>
</dbReference>
<feature type="domain" description="Carbohydrate kinase PfkB" evidence="4">
    <location>
        <begin position="28"/>
        <end position="295"/>
    </location>
</feature>
<dbReference type="InterPro" id="IPR050306">
    <property type="entry name" value="PfkB_Carbo_kinase"/>
</dbReference>
<dbReference type="GO" id="GO:0005829">
    <property type="term" value="C:cytosol"/>
    <property type="evidence" value="ECO:0007669"/>
    <property type="project" value="TreeGrafter"/>
</dbReference>
<dbReference type="GO" id="GO:0019698">
    <property type="term" value="P:D-galacturonate catabolic process"/>
    <property type="evidence" value="ECO:0007669"/>
    <property type="project" value="TreeGrafter"/>
</dbReference>
<sequence length="305" mass="31090">MPQLLCLGEPMLELNRQPPDAAGRALYLEGFGGDTSNAAIAAARQGASAGYISAVGEDAAGRALRALWTAEGVDHATVLADPAAPTGLYLVTHDEAGHHFAFFRSGSAASLLGPDRLPEAAIAAARILHLSGISQAISTAACDAGFRAIAVARAAGVRVSYDTNLRQRLWPAARAAAVIHAAIAQADIALPSLEDATALTGLARPDAVADFYLRLCPLVLVKCGREGVLVATPGRRETIPGHSVDAVDATGAGDTFAGAFLARTLAGDDPFLAARYANAAAALATTGYGAVAPIPREAAVRALLV</sequence>
<comment type="caution">
    <text evidence="5">The sequence shown here is derived from an EMBL/GenBank/DDBJ whole genome shotgun (WGS) entry which is preliminary data.</text>
</comment>
<evidence type="ECO:0000313" key="5">
    <source>
        <dbReference type="EMBL" id="PZW38968.1"/>
    </source>
</evidence>
<evidence type="ECO:0000259" key="4">
    <source>
        <dbReference type="Pfam" id="PF00294"/>
    </source>
</evidence>
<evidence type="ECO:0000256" key="1">
    <source>
        <dbReference type="ARBA" id="ARBA00010688"/>
    </source>
</evidence>
<dbReference type="GO" id="GO:0006974">
    <property type="term" value="P:DNA damage response"/>
    <property type="evidence" value="ECO:0007669"/>
    <property type="project" value="TreeGrafter"/>
</dbReference>
<protein>
    <submittedName>
        <fullName evidence="5">2-dehydro-3-deoxygluconokinase</fullName>
    </submittedName>
</protein>
<comment type="similarity">
    <text evidence="1">Belongs to the carbohydrate kinase PfkB family.</text>
</comment>
<dbReference type="RefSeq" id="WP_111400143.1">
    <property type="nucleotide sequence ID" value="NZ_QKYU01000031.1"/>
</dbReference>
<dbReference type="InterPro" id="IPR011611">
    <property type="entry name" value="PfkB_dom"/>
</dbReference>
<name>A0A2W7HY31_9PROT</name>
<organism evidence="5 6">
    <name type="scientific">Humitalea rosea</name>
    <dbReference type="NCBI Taxonomy" id="990373"/>
    <lineage>
        <taxon>Bacteria</taxon>
        <taxon>Pseudomonadati</taxon>
        <taxon>Pseudomonadota</taxon>
        <taxon>Alphaproteobacteria</taxon>
        <taxon>Acetobacterales</taxon>
        <taxon>Roseomonadaceae</taxon>
        <taxon>Humitalea</taxon>
    </lineage>
</organism>
<dbReference type="PANTHER" id="PTHR43085">
    <property type="entry name" value="HEXOKINASE FAMILY MEMBER"/>
    <property type="match status" value="1"/>
</dbReference>
<reference evidence="5 6" key="1">
    <citation type="submission" date="2018-06" db="EMBL/GenBank/DDBJ databases">
        <title>Genomic Encyclopedia of Archaeal and Bacterial Type Strains, Phase II (KMG-II): from individual species to whole genera.</title>
        <authorList>
            <person name="Goeker M."/>
        </authorList>
    </citation>
    <scope>NUCLEOTIDE SEQUENCE [LARGE SCALE GENOMIC DNA]</scope>
    <source>
        <strain evidence="5 6">DSM 24525</strain>
    </source>
</reference>
<dbReference type="OrthoDB" id="9776822at2"/>
<dbReference type="Gene3D" id="3.40.1190.20">
    <property type="match status" value="1"/>
</dbReference>
<gene>
    <name evidence="5" type="ORF">C8P66_1311</name>
</gene>
<dbReference type="EMBL" id="QKYU01000031">
    <property type="protein sequence ID" value="PZW38968.1"/>
    <property type="molecule type" value="Genomic_DNA"/>
</dbReference>
<evidence type="ECO:0000256" key="2">
    <source>
        <dbReference type="ARBA" id="ARBA00022679"/>
    </source>
</evidence>